<dbReference type="InterPro" id="IPR000014">
    <property type="entry name" value="PAS"/>
</dbReference>
<keyword evidence="7" id="KW-0547">Nucleotide-binding</keyword>
<sequence length="630" mass="68648">MEKRVSNIVDALDGANVIVHGADGKITHWSKGCEELYGWSRGEARGKCVHDLLATTFPEAIEEIRSHLNAHGAWAGELEQRHKDGTTVFVASRWILLASEDGGRGAIVQTDSDITNLRQTQADLAAREAHLRSILDTVPEAMVVIDEKGRINSFSAAAERLFGCKEHSVLGRNVSMLMPQPDRDAHDGYIANYLHTGERRIIGIGRVVTGQRKDGTTFPMELSVGEAVSGGKRIFTGFIRDLTSRQRIEEELRQAQKMEAVGQLTGGLAHDFNNLLTVITGNLEMLEARLEDEKLLSLLSEAQAAADSGAKLTGQLLAFGRRQPLNPKLVDVGELVSNFSNLLTRTLGETIELRTMVTGAGNLALVDVSQLQNTLLNLALNARDAMSAGGRLTVEISTTVLDRDYVLMYPEVRMGRYVLITVTDTGTGMSEEVKRHAFEPFFTTKGTGAGTGLGLSMVYGFVKQSGGHIQLYSERGQGTSVRIFLPAARGEEDMVEPKGGGEIAPEPIARGHETILVVEDDPRVRRVVVARLEDAGYRVIEAEAAGKALELLSEHPEVALVFTDVIMPGGMNGGELAQHVRALRPDVKMLFTSGYAEPSVIGKELSDPGSWLRKPYTAKELARRLRNLLD</sequence>
<dbReference type="InterPro" id="IPR036097">
    <property type="entry name" value="HisK_dim/P_sf"/>
</dbReference>
<dbReference type="Gene3D" id="3.30.565.10">
    <property type="entry name" value="Histidine kinase-like ATPase, C-terminal domain"/>
    <property type="match status" value="1"/>
</dbReference>
<evidence type="ECO:0000256" key="6">
    <source>
        <dbReference type="ARBA" id="ARBA00022679"/>
    </source>
</evidence>
<evidence type="ECO:0000259" key="18">
    <source>
        <dbReference type="PROSITE" id="PS50113"/>
    </source>
</evidence>
<dbReference type="CDD" id="cd00130">
    <property type="entry name" value="PAS"/>
    <property type="match status" value="2"/>
</dbReference>
<dbReference type="PROSITE" id="PS50112">
    <property type="entry name" value="PAS"/>
    <property type="match status" value="2"/>
</dbReference>
<dbReference type="SMART" id="SM00388">
    <property type="entry name" value="HisKA"/>
    <property type="match status" value="1"/>
</dbReference>
<dbReference type="PROSITE" id="PS50113">
    <property type="entry name" value="PAC"/>
    <property type="match status" value="1"/>
</dbReference>
<feature type="modified residue" description="4-aspartylphosphate" evidence="14">
    <location>
        <position position="564"/>
    </location>
</feature>
<dbReference type="SUPFAM" id="SSF55785">
    <property type="entry name" value="PYP-like sensor domain (PAS domain)"/>
    <property type="match status" value="2"/>
</dbReference>
<evidence type="ECO:0000256" key="12">
    <source>
        <dbReference type="ARBA" id="ARBA00059827"/>
    </source>
</evidence>
<dbReference type="GO" id="GO:0005524">
    <property type="term" value="F:ATP binding"/>
    <property type="evidence" value="ECO:0007669"/>
    <property type="project" value="UniProtKB-KW"/>
</dbReference>
<feature type="domain" description="PAC" evidence="18">
    <location>
        <begin position="195"/>
        <end position="254"/>
    </location>
</feature>
<name>A0A1E3V9L3_9HYPH</name>
<dbReference type="FunFam" id="3.30.450.20:FF:000060">
    <property type="entry name" value="Sensor protein FixL"/>
    <property type="match status" value="1"/>
</dbReference>
<evidence type="ECO:0000256" key="10">
    <source>
        <dbReference type="ARBA" id="ARBA00023004"/>
    </source>
</evidence>
<dbReference type="InterPro" id="IPR001789">
    <property type="entry name" value="Sig_transdc_resp-reg_receiver"/>
</dbReference>
<evidence type="ECO:0000256" key="11">
    <source>
        <dbReference type="ARBA" id="ARBA00023012"/>
    </source>
</evidence>
<dbReference type="AlphaFoldDB" id="A0A1E3V9L3"/>
<dbReference type="Gene3D" id="1.10.287.130">
    <property type="match status" value="1"/>
</dbReference>
<keyword evidence="6" id="KW-0808">Transferase</keyword>
<dbReference type="SUPFAM" id="SSF47384">
    <property type="entry name" value="Homodimeric domain of signal transducing histidine kinase"/>
    <property type="match status" value="1"/>
</dbReference>
<dbReference type="PRINTS" id="PR00344">
    <property type="entry name" value="BCTRLSENSOR"/>
</dbReference>
<dbReference type="InterPro" id="IPR005467">
    <property type="entry name" value="His_kinase_dom"/>
</dbReference>
<proteinExistence type="predicted"/>
<evidence type="ECO:0000259" key="17">
    <source>
        <dbReference type="PROSITE" id="PS50112"/>
    </source>
</evidence>
<evidence type="ECO:0000256" key="9">
    <source>
        <dbReference type="ARBA" id="ARBA00022840"/>
    </source>
</evidence>
<dbReference type="Pfam" id="PF00072">
    <property type="entry name" value="Response_reg"/>
    <property type="match status" value="1"/>
</dbReference>
<dbReference type="InterPro" id="IPR011006">
    <property type="entry name" value="CheY-like_superfamily"/>
</dbReference>
<dbReference type="Pfam" id="PF00512">
    <property type="entry name" value="HisKA"/>
    <property type="match status" value="1"/>
</dbReference>
<dbReference type="InterPro" id="IPR003661">
    <property type="entry name" value="HisK_dim/P_dom"/>
</dbReference>
<dbReference type="Gene3D" id="3.40.50.2300">
    <property type="match status" value="1"/>
</dbReference>
<evidence type="ECO:0000256" key="13">
    <source>
        <dbReference type="ARBA" id="ARBA00070616"/>
    </source>
</evidence>
<dbReference type="RefSeq" id="WP_069460092.1">
    <property type="nucleotide sequence ID" value="NZ_LYBW01000061.1"/>
</dbReference>
<feature type="domain" description="PAS" evidence="17">
    <location>
        <begin position="127"/>
        <end position="180"/>
    </location>
</feature>
<dbReference type="Proteomes" id="UP000094342">
    <property type="component" value="Unassembled WGS sequence"/>
</dbReference>
<comment type="cofactor">
    <cofactor evidence="2">
        <name>heme</name>
        <dbReference type="ChEBI" id="CHEBI:30413"/>
    </cofactor>
</comment>
<dbReference type="PROSITE" id="PS50109">
    <property type="entry name" value="HIS_KIN"/>
    <property type="match status" value="1"/>
</dbReference>
<dbReference type="EMBL" id="LYBW01000061">
    <property type="protein sequence ID" value="ODR89526.1"/>
    <property type="molecule type" value="Genomic_DNA"/>
</dbReference>
<keyword evidence="10" id="KW-0408">Iron</keyword>
<evidence type="ECO:0000256" key="14">
    <source>
        <dbReference type="PROSITE-ProRule" id="PRU00169"/>
    </source>
</evidence>
<evidence type="ECO:0000313" key="20">
    <source>
        <dbReference type="Proteomes" id="UP000094342"/>
    </source>
</evidence>
<feature type="domain" description="Response regulatory" evidence="16">
    <location>
        <begin position="514"/>
        <end position="629"/>
    </location>
</feature>
<evidence type="ECO:0000259" key="16">
    <source>
        <dbReference type="PROSITE" id="PS50110"/>
    </source>
</evidence>
<dbReference type="OrthoDB" id="9796100at2"/>
<keyword evidence="4 14" id="KW-0597">Phosphoprotein</keyword>
<dbReference type="Pfam" id="PF02518">
    <property type="entry name" value="HATPase_c"/>
    <property type="match status" value="1"/>
</dbReference>
<dbReference type="CDD" id="cd18161">
    <property type="entry name" value="REC_hyHK_blue-like"/>
    <property type="match status" value="1"/>
</dbReference>
<dbReference type="InterPro" id="IPR004358">
    <property type="entry name" value="Sig_transdc_His_kin-like_C"/>
</dbReference>
<organism evidence="19 20">
    <name type="scientific">Sinorhizobium alkalisoli</name>
    <dbReference type="NCBI Taxonomy" id="1752398"/>
    <lineage>
        <taxon>Bacteria</taxon>
        <taxon>Pseudomonadati</taxon>
        <taxon>Pseudomonadota</taxon>
        <taxon>Alphaproteobacteria</taxon>
        <taxon>Hyphomicrobiales</taxon>
        <taxon>Rhizobiaceae</taxon>
        <taxon>Sinorhizobium/Ensifer group</taxon>
        <taxon>Sinorhizobium</taxon>
    </lineage>
</organism>
<keyword evidence="5" id="KW-0479">Metal-binding</keyword>
<dbReference type="GO" id="GO:0000155">
    <property type="term" value="F:phosphorelay sensor kinase activity"/>
    <property type="evidence" value="ECO:0007669"/>
    <property type="project" value="InterPro"/>
</dbReference>
<feature type="domain" description="Histidine kinase" evidence="15">
    <location>
        <begin position="267"/>
        <end position="489"/>
    </location>
</feature>
<keyword evidence="8 19" id="KW-0418">Kinase</keyword>
<dbReference type="InterPro" id="IPR035965">
    <property type="entry name" value="PAS-like_dom_sf"/>
</dbReference>
<comment type="catalytic activity">
    <reaction evidence="1">
        <text>ATP + protein L-histidine = ADP + protein N-phospho-L-histidine.</text>
        <dbReference type="EC" id="2.7.13.3"/>
    </reaction>
</comment>
<dbReference type="InterPro" id="IPR000700">
    <property type="entry name" value="PAS-assoc_C"/>
</dbReference>
<dbReference type="InterPro" id="IPR013767">
    <property type="entry name" value="PAS_fold"/>
</dbReference>
<dbReference type="CDD" id="cd00082">
    <property type="entry name" value="HisKA"/>
    <property type="match status" value="1"/>
</dbReference>
<dbReference type="GO" id="GO:0006355">
    <property type="term" value="P:regulation of DNA-templated transcription"/>
    <property type="evidence" value="ECO:0007669"/>
    <property type="project" value="InterPro"/>
</dbReference>
<reference evidence="20" key="1">
    <citation type="submission" date="2016-05" db="EMBL/GenBank/DDBJ databases">
        <authorList>
            <person name="Li Y."/>
        </authorList>
    </citation>
    <scope>NUCLEOTIDE SEQUENCE [LARGE SCALE GENOMIC DNA]</scope>
    <source>
        <strain evidence="20">YIC4027</strain>
    </source>
</reference>
<evidence type="ECO:0000256" key="4">
    <source>
        <dbReference type="ARBA" id="ARBA00022553"/>
    </source>
</evidence>
<dbReference type="Pfam" id="PF00989">
    <property type="entry name" value="PAS"/>
    <property type="match status" value="1"/>
</dbReference>
<dbReference type="InterPro" id="IPR003594">
    <property type="entry name" value="HATPase_dom"/>
</dbReference>
<accession>A0A1E3V9L3</accession>
<evidence type="ECO:0000256" key="2">
    <source>
        <dbReference type="ARBA" id="ARBA00001971"/>
    </source>
</evidence>
<evidence type="ECO:0000256" key="8">
    <source>
        <dbReference type="ARBA" id="ARBA00022777"/>
    </source>
</evidence>
<gene>
    <name evidence="19" type="ORF">A8M32_19565</name>
</gene>
<evidence type="ECO:0000256" key="5">
    <source>
        <dbReference type="ARBA" id="ARBA00022617"/>
    </source>
</evidence>
<keyword evidence="20" id="KW-1185">Reference proteome</keyword>
<dbReference type="SMART" id="SM00448">
    <property type="entry name" value="REC"/>
    <property type="match status" value="1"/>
</dbReference>
<keyword evidence="11" id="KW-0902">Two-component regulatory system</keyword>
<keyword evidence="9" id="KW-0067">ATP-binding</keyword>
<dbReference type="SMART" id="SM00091">
    <property type="entry name" value="PAS"/>
    <property type="match status" value="2"/>
</dbReference>
<dbReference type="SUPFAM" id="SSF55874">
    <property type="entry name" value="ATPase domain of HSP90 chaperone/DNA topoisomerase II/histidine kinase"/>
    <property type="match status" value="1"/>
</dbReference>
<evidence type="ECO:0000259" key="15">
    <source>
        <dbReference type="PROSITE" id="PS50109"/>
    </source>
</evidence>
<dbReference type="InterPro" id="IPR036890">
    <property type="entry name" value="HATPase_C_sf"/>
</dbReference>
<dbReference type="STRING" id="1752398.A8M32_19565"/>
<dbReference type="Gene3D" id="3.30.450.20">
    <property type="entry name" value="PAS domain"/>
    <property type="match status" value="2"/>
</dbReference>
<comment type="caution">
    <text evidence="19">The sequence shown here is derived from an EMBL/GenBank/DDBJ whole genome shotgun (WGS) entry which is preliminary data.</text>
</comment>
<protein>
    <recommendedName>
        <fullName evidence="13">Sensor protein FixL</fullName>
        <ecNumber evidence="3">2.7.13.3</ecNumber>
    </recommendedName>
</protein>
<dbReference type="PANTHER" id="PTHR43065">
    <property type="entry name" value="SENSOR HISTIDINE KINASE"/>
    <property type="match status" value="1"/>
</dbReference>
<dbReference type="SMART" id="SM00387">
    <property type="entry name" value="HATPase_c"/>
    <property type="match status" value="1"/>
</dbReference>
<evidence type="ECO:0000256" key="7">
    <source>
        <dbReference type="ARBA" id="ARBA00022741"/>
    </source>
</evidence>
<evidence type="ECO:0000256" key="1">
    <source>
        <dbReference type="ARBA" id="ARBA00000085"/>
    </source>
</evidence>
<feature type="domain" description="PAS" evidence="17">
    <location>
        <begin position="1"/>
        <end position="69"/>
    </location>
</feature>
<dbReference type="Pfam" id="PF08447">
    <property type="entry name" value="PAS_3"/>
    <property type="match status" value="1"/>
</dbReference>
<dbReference type="InterPro" id="IPR013655">
    <property type="entry name" value="PAS_fold_3"/>
</dbReference>
<comment type="function">
    <text evidence="12">Putative oxygen sensor; modulates the activity of FixJ, a transcriptional activator of nitrogen fixation fixK gene. FixL probably acts as a kinase that phosphorylates FixJ.</text>
</comment>
<keyword evidence="5" id="KW-0349">Heme</keyword>
<dbReference type="EC" id="2.7.13.3" evidence="3"/>
<evidence type="ECO:0000256" key="3">
    <source>
        <dbReference type="ARBA" id="ARBA00012438"/>
    </source>
</evidence>
<dbReference type="PROSITE" id="PS50110">
    <property type="entry name" value="RESPONSE_REGULATORY"/>
    <property type="match status" value="1"/>
</dbReference>
<dbReference type="PANTHER" id="PTHR43065:SF49">
    <property type="entry name" value="HISTIDINE KINASE"/>
    <property type="match status" value="1"/>
</dbReference>
<evidence type="ECO:0000313" key="19">
    <source>
        <dbReference type="EMBL" id="ODR89526.1"/>
    </source>
</evidence>
<dbReference type="NCBIfam" id="TIGR00229">
    <property type="entry name" value="sensory_box"/>
    <property type="match status" value="2"/>
</dbReference>
<dbReference type="SUPFAM" id="SSF52172">
    <property type="entry name" value="CheY-like"/>
    <property type="match status" value="1"/>
</dbReference>